<comment type="subcellular location">
    <subcellularLocation>
        <location evidence="1">Cell membrane</location>
        <topology evidence="1">Multi-pass membrane protein</topology>
    </subcellularLocation>
</comment>
<feature type="transmembrane region" description="Helical" evidence="7">
    <location>
        <begin position="86"/>
        <end position="104"/>
    </location>
</feature>
<evidence type="ECO:0000256" key="5">
    <source>
        <dbReference type="ARBA" id="ARBA00022989"/>
    </source>
</evidence>
<feature type="transmembrane region" description="Helical" evidence="7">
    <location>
        <begin position="20"/>
        <end position="41"/>
    </location>
</feature>
<dbReference type="Proteomes" id="UP000243900">
    <property type="component" value="Unassembled WGS sequence"/>
</dbReference>
<evidence type="ECO:0000256" key="6">
    <source>
        <dbReference type="ARBA" id="ARBA00023136"/>
    </source>
</evidence>
<evidence type="ECO:0000313" key="8">
    <source>
        <dbReference type="EMBL" id="PQA44338.1"/>
    </source>
</evidence>
<keyword evidence="6 7" id="KW-0472">Membrane</keyword>
<dbReference type="InterPro" id="IPR051907">
    <property type="entry name" value="DoxX-like_oxidoreductase"/>
</dbReference>
<comment type="similarity">
    <text evidence="2">Belongs to the DoxX family.</text>
</comment>
<keyword evidence="5 7" id="KW-1133">Transmembrane helix</keyword>
<feature type="transmembrane region" description="Helical" evidence="7">
    <location>
        <begin position="62"/>
        <end position="80"/>
    </location>
</feature>
<dbReference type="PANTHER" id="PTHR33452">
    <property type="entry name" value="OXIDOREDUCTASE CATD-RELATED"/>
    <property type="match status" value="1"/>
</dbReference>
<dbReference type="RefSeq" id="WP_105191961.1">
    <property type="nucleotide sequence ID" value="NZ_PTQZ01000084.1"/>
</dbReference>
<evidence type="ECO:0000256" key="7">
    <source>
        <dbReference type="SAM" id="Phobius"/>
    </source>
</evidence>
<dbReference type="InterPro" id="IPR032808">
    <property type="entry name" value="DoxX"/>
</dbReference>
<gene>
    <name evidence="8" type="ORF">C5O18_04875</name>
</gene>
<dbReference type="AlphaFoldDB" id="A0A2P6ASY8"/>
<keyword evidence="9" id="KW-1185">Reference proteome</keyword>
<name>A0A2P6ASY8_9GAMM</name>
<dbReference type="EMBL" id="PTQZ01000084">
    <property type="protein sequence ID" value="PQA44338.1"/>
    <property type="molecule type" value="Genomic_DNA"/>
</dbReference>
<dbReference type="Pfam" id="PF07681">
    <property type="entry name" value="DoxX"/>
    <property type="match status" value="1"/>
</dbReference>
<evidence type="ECO:0000256" key="4">
    <source>
        <dbReference type="ARBA" id="ARBA00022692"/>
    </source>
</evidence>
<keyword evidence="4 7" id="KW-0812">Transmembrane</keyword>
<comment type="caution">
    <text evidence="8">The sequence shown here is derived from an EMBL/GenBank/DDBJ whole genome shotgun (WGS) entry which is preliminary data.</text>
</comment>
<organism evidence="8 9">
    <name type="scientific">Amnimonas aquatica</name>
    <dbReference type="NCBI Taxonomy" id="2094561"/>
    <lineage>
        <taxon>Bacteria</taxon>
        <taxon>Pseudomonadati</taxon>
        <taxon>Pseudomonadota</taxon>
        <taxon>Gammaproteobacteria</taxon>
        <taxon>Moraxellales</taxon>
        <taxon>Moraxellaceae</taxon>
        <taxon>Amnimonas</taxon>
    </lineage>
</organism>
<protein>
    <submittedName>
        <fullName evidence="8">DoxX family protein</fullName>
    </submittedName>
</protein>
<proteinExistence type="inferred from homology"/>
<keyword evidence="3" id="KW-1003">Cell membrane</keyword>
<accession>A0A2P6ASY8</accession>
<evidence type="ECO:0000256" key="1">
    <source>
        <dbReference type="ARBA" id="ARBA00004651"/>
    </source>
</evidence>
<dbReference type="PANTHER" id="PTHR33452:SF1">
    <property type="entry name" value="INNER MEMBRANE PROTEIN YPHA-RELATED"/>
    <property type="match status" value="1"/>
</dbReference>
<dbReference type="OrthoDB" id="9792760at2"/>
<evidence type="ECO:0000313" key="9">
    <source>
        <dbReference type="Proteomes" id="UP000243900"/>
    </source>
</evidence>
<reference evidence="9" key="1">
    <citation type="submission" date="2018-02" db="EMBL/GenBank/DDBJ databases">
        <title>Genome sequencing of Solimonas sp. HR-BB.</title>
        <authorList>
            <person name="Lee Y."/>
            <person name="Jeon C.O."/>
        </authorList>
    </citation>
    <scope>NUCLEOTIDE SEQUENCE [LARGE SCALE GENOMIC DNA]</scope>
    <source>
        <strain evidence="9">HR-E</strain>
    </source>
</reference>
<dbReference type="GO" id="GO:0005886">
    <property type="term" value="C:plasma membrane"/>
    <property type="evidence" value="ECO:0007669"/>
    <property type="project" value="UniProtKB-SubCell"/>
</dbReference>
<evidence type="ECO:0000256" key="2">
    <source>
        <dbReference type="ARBA" id="ARBA00006679"/>
    </source>
</evidence>
<sequence length="138" mass="14222">MSLNTTVKNRIAALVATPALNSLLALAARALMAFIFIMAGYGKITDYAGTAGYMTSMGVPEFLLPLVILVEFGGGIALLIGFQTRIAAGALAGFCVISGFIFHATPDQQIMLAKNLALAGGLLAFVRTGAGRPSVDGE</sequence>
<evidence type="ECO:0000256" key="3">
    <source>
        <dbReference type="ARBA" id="ARBA00022475"/>
    </source>
</evidence>